<keyword evidence="8" id="KW-0408">Iron</keyword>
<evidence type="ECO:0000256" key="5">
    <source>
        <dbReference type="ARBA" id="ARBA00022964"/>
    </source>
</evidence>
<dbReference type="Proteomes" id="UP000612055">
    <property type="component" value="Unassembled WGS sequence"/>
</dbReference>
<evidence type="ECO:0000256" key="8">
    <source>
        <dbReference type="ARBA" id="ARBA00023004"/>
    </source>
</evidence>
<evidence type="ECO:0000313" key="13">
    <source>
        <dbReference type="Proteomes" id="UP000612055"/>
    </source>
</evidence>
<keyword evidence="3" id="KW-0812">Transmembrane</keyword>
<dbReference type="Pfam" id="PF13640">
    <property type="entry name" value="2OG-FeII_Oxy_3"/>
    <property type="match status" value="1"/>
</dbReference>
<reference evidence="12" key="1">
    <citation type="journal article" date="2020" name="bioRxiv">
        <title>Comparative genomics of Chlamydomonas.</title>
        <authorList>
            <person name="Craig R.J."/>
            <person name="Hasan A.R."/>
            <person name="Ness R.W."/>
            <person name="Keightley P.D."/>
        </authorList>
    </citation>
    <scope>NUCLEOTIDE SEQUENCE</scope>
    <source>
        <strain evidence="12">CCAP 11/70</strain>
    </source>
</reference>
<evidence type="ECO:0000256" key="1">
    <source>
        <dbReference type="ARBA" id="ARBA00001961"/>
    </source>
</evidence>
<dbReference type="InterPro" id="IPR006620">
    <property type="entry name" value="Pro_4_hyd_alph"/>
</dbReference>
<comment type="cofactor">
    <cofactor evidence="1">
        <name>L-ascorbate</name>
        <dbReference type="ChEBI" id="CHEBI:38290"/>
    </cofactor>
</comment>
<proteinExistence type="predicted"/>
<dbReference type="InterPro" id="IPR044862">
    <property type="entry name" value="Pro_4_hyd_alph_FE2OG_OXY"/>
</dbReference>
<keyword evidence="5" id="KW-0223">Dioxygenase</keyword>
<dbReference type="GO" id="GO:0004656">
    <property type="term" value="F:procollagen-proline 4-dioxygenase activity"/>
    <property type="evidence" value="ECO:0007669"/>
    <property type="project" value="UniProtKB-EC"/>
</dbReference>
<dbReference type="PANTHER" id="PTHR10869:SF238">
    <property type="entry name" value="PROLYL 4-HYDROXYLASE 6-RELATED"/>
    <property type="match status" value="1"/>
</dbReference>
<keyword evidence="13" id="KW-1185">Reference proteome</keyword>
<dbReference type="PANTHER" id="PTHR10869">
    <property type="entry name" value="PROLYL 4-HYDROXYLASE ALPHA SUBUNIT"/>
    <property type="match status" value="1"/>
</dbReference>
<feature type="domain" description="Fe2OG dioxygenase" evidence="11">
    <location>
        <begin position="94"/>
        <end position="217"/>
    </location>
</feature>
<evidence type="ECO:0000256" key="4">
    <source>
        <dbReference type="ARBA" id="ARBA00022723"/>
    </source>
</evidence>
<organism evidence="12 13">
    <name type="scientific">Edaphochlamys debaryana</name>
    <dbReference type="NCBI Taxonomy" id="47281"/>
    <lineage>
        <taxon>Eukaryota</taxon>
        <taxon>Viridiplantae</taxon>
        <taxon>Chlorophyta</taxon>
        <taxon>core chlorophytes</taxon>
        <taxon>Chlorophyceae</taxon>
        <taxon>CS clade</taxon>
        <taxon>Chlamydomonadales</taxon>
        <taxon>Chlamydomonadales incertae sedis</taxon>
        <taxon>Edaphochlamys</taxon>
    </lineage>
</organism>
<keyword evidence="6" id="KW-1133">Transmembrane helix</keyword>
<keyword evidence="4" id="KW-0479">Metal-binding</keyword>
<keyword evidence="9" id="KW-0472">Membrane</keyword>
<dbReference type="EMBL" id="JAEHOE010000023">
    <property type="protein sequence ID" value="KAG2495664.1"/>
    <property type="molecule type" value="Genomic_DNA"/>
</dbReference>
<dbReference type="SMART" id="SM00254">
    <property type="entry name" value="ShKT"/>
    <property type="match status" value="1"/>
</dbReference>
<dbReference type="PROSITE" id="PS51471">
    <property type="entry name" value="FE2OG_OXY"/>
    <property type="match status" value="1"/>
</dbReference>
<comment type="catalytic activity">
    <reaction evidence="10">
        <text>L-prolyl-[collagen] + 2-oxoglutarate + O2 = trans-4-hydroxy-L-prolyl-[collagen] + succinate + CO2</text>
        <dbReference type="Rhea" id="RHEA:18945"/>
        <dbReference type="Rhea" id="RHEA-COMP:11676"/>
        <dbReference type="Rhea" id="RHEA-COMP:11680"/>
        <dbReference type="ChEBI" id="CHEBI:15379"/>
        <dbReference type="ChEBI" id="CHEBI:16526"/>
        <dbReference type="ChEBI" id="CHEBI:16810"/>
        <dbReference type="ChEBI" id="CHEBI:30031"/>
        <dbReference type="ChEBI" id="CHEBI:50342"/>
        <dbReference type="ChEBI" id="CHEBI:61965"/>
        <dbReference type="EC" id="1.14.11.2"/>
    </reaction>
</comment>
<protein>
    <recommendedName>
        <fullName evidence="11">Fe2OG dioxygenase domain-containing protein</fullName>
    </recommendedName>
</protein>
<dbReference type="SMART" id="SM00702">
    <property type="entry name" value="P4Hc"/>
    <property type="match status" value="1"/>
</dbReference>
<evidence type="ECO:0000256" key="3">
    <source>
        <dbReference type="ARBA" id="ARBA00022692"/>
    </source>
</evidence>
<dbReference type="OrthoDB" id="420380at2759"/>
<dbReference type="GO" id="GO:0005789">
    <property type="term" value="C:endoplasmic reticulum membrane"/>
    <property type="evidence" value="ECO:0007669"/>
    <property type="project" value="UniProtKB-SubCell"/>
</dbReference>
<dbReference type="AlphaFoldDB" id="A0A835YDP1"/>
<dbReference type="GO" id="GO:0005506">
    <property type="term" value="F:iron ion binding"/>
    <property type="evidence" value="ECO:0007669"/>
    <property type="project" value="InterPro"/>
</dbReference>
<evidence type="ECO:0000256" key="9">
    <source>
        <dbReference type="ARBA" id="ARBA00023136"/>
    </source>
</evidence>
<evidence type="ECO:0000256" key="7">
    <source>
        <dbReference type="ARBA" id="ARBA00023002"/>
    </source>
</evidence>
<comment type="caution">
    <text evidence="12">The sequence shown here is derived from an EMBL/GenBank/DDBJ whole genome shotgun (WGS) entry which is preliminary data.</text>
</comment>
<evidence type="ECO:0000259" key="11">
    <source>
        <dbReference type="PROSITE" id="PS51471"/>
    </source>
</evidence>
<dbReference type="InterPro" id="IPR005123">
    <property type="entry name" value="Oxoglu/Fe-dep_dioxygenase_dom"/>
</dbReference>
<evidence type="ECO:0000256" key="2">
    <source>
        <dbReference type="ARBA" id="ARBA00004648"/>
    </source>
</evidence>
<comment type="subcellular location">
    <subcellularLocation>
        <location evidence="2">Endoplasmic reticulum membrane</location>
        <topology evidence="2">Single-pass type II membrane protein</topology>
    </subcellularLocation>
</comment>
<evidence type="ECO:0000313" key="12">
    <source>
        <dbReference type="EMBL" id="KAG2495664.1"/>
    </source>
</evidence>
<name>A0A835YDP1_9CHLO</name>
<evidence type="ECO:0000256" key="10">
    <source>
        <dbReference type="ARBA" id="ARBA00049169"/>
    </source>
</evidence>
<dbReference type="GO" id="GO:0031418">
    <property type="term" value="F:L-ascorbic acid binding"/>
    <property type="evidence" value="ECO:0007669"/>
    <property type="project" value="InterPro"/>
</dbReference>
<dbReference type="InterPro" id="IPR003582">
    <property type="entry name" value="ShKT_dom"/>
</dbReference>
<keyword evidence="7" id="KW-0560">Oxidoreductase</keyword>
<evidence type="ECO:0000256" key="6">
    <source>
        <dbReference type="ARBA" id="ARBA00022989"/>
    </source>
</evidence>
<dbReference type="Gene3D" id="2.60.120.620">
    <property type="entry name" value="q2cbj1_9rhob like domain"/>
    <property type="match status" value="1"/>
</dbReference>
<sequence>MTFSEEIHGKPWIQLVSWKPRAAIFHNFLSDRECKHIVDLAKGQMQRSEVVGEDNQTIDDIRTSYGTFLRRNHDPVIAAIEQRVALWTHLPVAHQEDMQVLRYGPTNKYGAHLDGEERTATVLMYLVEPEEGGETTFVNSAVLLYCSQWIHPEIGQALDPGFSKCAKGHVAMKPKRGDALLFWDRLPDYIQEDIYTEHTGCPVIRGVKWNAVKWIHGEVYDPPSWEEAQAGWAKPRPEAGICADYEDNCEMWAKAGECEKNSGYMKGVAGGAGNCRKACKACTVCAEGDTVCLGENRRRAGYLNFNEAELKFPPGL</sequence>
<dbReference type="InterPro" id="IPR045054">
    <property type="entry name" value="P4HA-like"/>
</dbReference>
<accession>A0A835YDP1</accession>
<gene>
    <name evidence="12" type="ORF">HYH03_006264</name>
</gene>